<accession>A0A2T0T481</accession>
<feature type="domain" description="HTH cro/C1-type" evidence="1">
    <location>
        <begin position="1"/>
        <end position="46"/>
    </location>
</feature>
<dbReference type="Pfam" id="PF13560">
    <property type="entry name" value="HTH_31"/>
    <property type="match status" value="1"/>
</dbReference>
<dbReference type="Gene3D" id="3.40.50.300">
    <property type="entry name" value="P-loop containing nucleotide triphosphate hydrolases"/>
    <property type="match status" value="1"/>
</dbReference>
<dbReference type="AlphaFoldDB" id="A0A2T0T481"/>
<dbReference type="PANTHER" id="PTHR47691">
    <property type="entry name" value="REGULATOR-RELATED"/>
    <property type="match status" value="1"/>
</dbReference>
<evidence type="ECO:0000259" key="1">
    <source>
        <dbReference type="PROSITE" id="PS50943"/>
    </source>
</evidence>
<dbReference type="PROSITE" id="PS50943">
    <property type="entry name" value="HTH_CROC1"/>
    <property type="match status" value="1"/>
</dbReference>
<dbReference type="Pfam" id="PF13191">
    <property type="entry name" value="AAA_16"/>
    <property type="match status" value="1"/>
</dbReference>
<dbReference type="SMART" id="SM00382">
    <property type="entry name" value="AAA"/>
    <property type="match status" value="1"/>
</dbReference>
<dbReference type="InterPro" id="IPR041664">
    <property type="entry name" value="AAA_16"/>
</dbReference>
<evidence type="ECO:0000313" key="2">
    <source>
        <dbReference type="EMBL" id="PRY40488.1"/>
    </source>
</evidence>
<organism evidence="2 3">
    <name type="scientific">Umezawaea tangerina</name>
    <dbReference type="NCBI Taxonomy" id="84725"/>
    <lineage>
        <taxon>Bacteria</taxon>
        <taxon>Bacillati</taxon>
        <taxon>Actinomycetota</taxon>
        <taxon>Actinomycetes</taxon>
        <taxon>Pseudonocardiales</taxon>
        <taxon>Pseudonocardiaceae</taxon>
        <taxon>Umezawaea</taxon>
    </lineage>
</organism>
<dbReference type="PANTHER" id="PTHR47691:SF3">
    <property type="entry name" value="HTH-TYPE TRANSCRIPTIONAL REGULATOR RV0890C-RELATED"/>
    <property type="match status" value="1"/>
</dbReference>
<sequence>MSQGELARRVNYSKSHLSRVESGDKRPTSALARLCDNALDVDGELLDYLQHHAHLSPAVVPSRFAQLPAATVSFTGRQDVLATLDDLLDRRARSESVIISGPPGVGKTALAVHWAYRVARRFAHGVLYSDLGGFDGEDDASPSAVLKGFLLALGVAPEAIPAGMSERAAAYRDLLANRQVLVVLDNAASVKQVRPLLAGSVGGSLVVMTSRLSLTGLTIREGARTIVLKEMGLDEAVQYVQSAVLDRRVVVSPVLATRLAQLCECLPLALAIVVHRLSRAGDADAAHLVSLLERRSTTLLDVLSISGDDSLSVRGSLWWSYRALSDPLSQALRLISTYAPNGIDVDEAASLLNVTSEVALTVLESLAAVNLIRPSDKRGYSCSPMVATFVADLVSRPDLAS</sequence>
<dbReference type="PRINTS" id="PR00364">
    <property type="entry name" value="DISEASERSIST"/>
</dbReference>
<dbReference type="CDD" id="cd00093">
    <property type="entry name" value="HTH_XRE"/>
    <property type="match status" value="1"/>
</dbReference>
<dbReference type="InterPro" id="IPR001387">
    <property type="entry name" value="Cro/C1-type_HTH"/>
</dbReference>
<dbReference type="InterPro" id="IPR027417">
    <property type="entry name" value="P-loop_NTPase"/>
</dbReference>
<dbReference type="EMBL" id="PVTF01000006">
    <property type="protein sequence ID" value="PRY40488.1"/>
    <property type="molecule type" value="Genomic_DNA"/>
</dbReference>
<dbReference type="SUPFAM" id="SSF47413">
    <property type="entry name" value="lambda repressor-like DNA-binding domains"/>
    <property type="match status" value="1"/>
</dbReference>
<comment type="caution">
    <text evidence="2">The sequence shown here is derived from an EMBL/GenBank/DDBJ whole genome shotgun (WGS) entry which is preliminary data.</text>
</comment>
<dbReference type="InterPro" id="IPR010982">
    <property type="entry name" value="Lambda_DNA-bd_dom_sf"/>
</dbReference>
<dbReference type="Proteomes" id="UP000239494">
    <property type="component" value="Unassembled WGS sequence"/>
</dbReference>
<protein>
    <submittedName>
        <fullName evidence="2">AAA ATPase-like protein</fullName>
    </submittedName>
</protein>
<evidence type="ECO:0000313" key="3">
    <source>
        <dbReference type="Proteomes" id="UP000239494"/>
    </source>
</evidence>
<dbReference type="SUPFAM" id="SSF52540">
    <property type="entry name" value="P-loop containing nucleoside triphosphate hydrolases"/>
    <property type="match status" value="1"/>
</dbReference>
<proteinExistence type="predicted"/>
<gene>
    <name evidence="2" type="ORF">CLV43_106224</name>
</gene>
<dbReference type="Gene3D" id="1.10.260.40">
    <property type="entry name" value="lambda repressor-like DNA-binding domains"/>
    <property type="match status" value="1"/>
</dbReference>
<keyword evidence="3" id="KW-1185">Reference proteome</keyword>
<reference evidence="2 3" key="1">
    <citation type="submission" date="2018-03" db="EMBL/GenBank/DDBJ databases">
        <title>Genomic Encyclopedia of Archaeal and Bacterial Type Strains, Phase II (KMG-II): from individual species to whole genera.</title>
        <authorList>
            <person name="Goeker M."/>
        </authorList>
    </citation>
    <scope>NUCLEOTIDE SEQUENCE [LARGE SCALE GENOMIC DNA]</scope>
    <source>
        <strain evidence="2 3">DSM 44720</strain>
    </source>
</reference>
<dbReference type="InterPro" id="IPR003593">
    <property type="entry name" value="AAA+_ATPase"/>
</dbReference>
<name>A0A2T0T481_9PSEU</name>
<dbReference type="GO" id="GO:0003677">
    <property type="term" value="F:DNA binding"/>
    <property type="evidence" value="ECO:0007669"/>
    <property type="project" value="InterPro"/>
</dbReference>